<proteinExistence type="predicted"/>
<sequence length="154" mass="17301">MAANEPAPLCIPSSSSEASMWQTGQSTQLQINHCDTVKCHPEAPAVRIPSRTSWRSMRKLCWSGTPKTQSRSCPRCWAAGRRSSMIFSNSCSQNRRLNFTPCSSGRTAQSTNRTRTCFPIFSPNWSDTTPTARWISVKQWIRSSTCSTKRCSPY</sequence>
<organism evidence="1">
    <name type="scientific">Culex pipiens</name>
    <name type="common">House mosquito</name>
    <dbReference type="NCBI Taxonomy" id="7175"/>
    <lineage>
        <taxon>Eukaryota</taxon>
        <taxon>Metazoa</taxon>
        <taxon>Ecdysozoa</taxon>
        <taxon>Arthropoda</taxon>
        <taxon>Hexapoda</taxon>
        <taxon>Insecta</taxon>
        <taxon>Pterygota</taxon>
        <taxon>Neoptera</taxon>
        <taxon>Endopterygota</taxon>
        <taxon>Diptera</taxon>
        <taxon>Nematocera</taxon>
        <taxon>Culicoidea</taxon>
        <taxon>Culicidae</taxon>
        <taxon>Culicinae</taxon>
        <taxon>Culicini</taxon>
        <taxon>Culex</taxon>
        <taxon>Culex</taxon>
    </lineage>
</organism>
<dbReference type="EMBL" id="HBUE01069123">
    <property type="protein sequence ID" value="CAG6472029.1"/>
    <property type="molecule type" value="Transcribed_RNA"/>
</dbReference>
<dbReference type="EMBL" id="HBUE01229744">
    <property type="protein sequence ID" value="CAG6544154.1"/>
    <property type="molecule type" value="Transcribed_RNA"/>
</dbReference>
<reference evidence="1" key="1">
    <citation type="submission" date="2021-05" db="EMBL/GenBank/DDBJ databases">
        <authorList>
            <person name="Alioto T."/>
            <person name="Alioto T."/>
            <person name="Gomez Garrido J."/>
        </authorList>
    </citation>
    <scope>NUCLEOTIDE SEQUENCE</scope>
</reference>
<dbReference type="EMBL" id="HBUE01229745">
    <property type="protein sequence ID" value="CAG6544157.1"/>
    <property type="molecule type" value="Transcribed_RNA"/>
</dbReference>
<dbReference type="EMBL" id="HBUE01069124">
    <property type="protein sequence ID" value="CAG6472032.1"/>
    <property type="molecule type" value="Transcribed_RNA"/>
</dbReference>
<dbReference type="EMBL" id="HBUE01336527">
    <property type="protein sequence ID" value="CAG6596291.1"/>
    <property type="molecule type" value="Transcribed_RNA"/>
</dbReference>
<name>A0A8D8PCM7_CULPI</name>
<dbReference type="EMBL" id="HBUE01336526">
    <property type="protein sequence ID" value="CAG6596288.1"/>
    <property type="molecule type" value="Transcribed_RNA"/>
</dbReference>
<protein>
    <submittedName>
        <fullName evidence="1">(northern house mosquito) hypothetical protein</fullName>
    </submittedName>
</protein>
<accession>A0A8D8PCM7</accession>
<evidence type="ECO:0000313" key="1">
    <source>
        <dbReference type="EMBL" id="CAG6596288.1"/>
    </source>
</evidence>
<dbReference type="AlphaFoldDB" id="A0A8D8PCM7"/>